<evidence type="ECO:0000256" key="1">
    <source>
        <dbReference type="SAM" id="SignalP"/>
    </source>
</evidence>
<protein>
    <submittedName>
        <fullName evidence="2">Uncharacterized protein</fullName>
    </submittedName>
</protein>
<sequence>MNKLITLLAVSAVSLSAFAELDPMGKYSNFDEVMRGTDFPIQDITVMKAFKMNSKNQPYSREILEKGIKVCKENNNFMAFKTERKHPSNYTELAEKRKSICSKFEIQLERMNR</sequence>
<evidence type="ECO:0000313" key="2">
    <source>
        <dbReference type="EMBL" id="OOF40057.1"/>
    </source>
</evidence>
<name>A0A1V3IHE9_9PAST</name>
<feature type="chain" id="PRO_5012460310" evidence="1">
    <location>
        <begin position="20"/>
        <end position="113"/>
    </location>
</feature>
<dbReference type="STRING" id="1908260.BKK50_09970"/>
<reference evidence="2 3" key="1">
    <citation type="submission" date="2016-10" db="EMBL/GenBank/DDBJ databases">
        <title>Rodentibacter gen. nov. and new species.</title>
        <authorList>
            <person name="Christensen H."/>
        </authorList>
    </citation>
    <scope>NUCLEOTIDE SEQUENCE [LARGE SCALE GENOMIC DNA]</scope>
    <source>
        <strain evidence="2 3">CCUG17206</strain>
    </source>
</reference>
<gene>
    <name evidence="2" type="ORF">BKK50_09970</name>
</gene>
<feature type="signal peptide" evidence="1">
    <location>
        <begin position="1"/>
        <end position="19"/>
    </location>
</feature>
<accession>A0A1V3IHE9</accession>
<organism evidence="2 3">
    <name type="scientific">Rodentibacter rarus</name>
    <dbReference type="NCBI Taxonomy" id="1908260"/>
    <lineage>
        <taxon>Bacteria</taxon>
        <taxon>Pseudomonadati</taxon>
        <taxon>Pseudomonadota</taxon>
        <taxon>Gammaproteobacteria</taxon>
        <taxon>Pasteurellales</taxon>
        <taxon>Pasteurellaceae</taxon>
        <taxon>Rodentibacter</taxon>
    </lineage>
</organism>
<dbReference type="RefSeq" id="WP_077417721.1">
    <property type="nucleotide sequence ID" value="NZ_MLHJ01000110.1"/>
</dbReference>
<comment type="caution">
    <text evidence="2">The sequence shown here is derived from an EMBL/GenBank/DDBJ whole genome shotgun (WGS) entry which is preliminary data.</text>
</comment>
<dbReference type="EMBL" id="MLHJ01000110">
    <property type="protein sequence ID" value="OOF40057.1"/>
    <property type="molecule type" value="Genomic_DNA"/>
</dbReference>
<dbReference type="Proteomes" id="UP000189433">
    <property type="component" value="Unassembled WGS sequence"/>
</dbReference>
<keyword evidence="3" id="KW-1185">Reference proteome</keyword>
<evidence type="ECO:0000313" key="3">
    <source>
        <dbReference type="Proteomes" id="UP000189433"/>
    </source>
</evidence>
<dbReference type="AlphaFoldDB" id="A0A1V3IHE9"/>
<proteinExistence type="predicted"/>
<keyword evidence="1" id="KW-0732">Signal</keyword>